<feature type="compositionally biased region" description="Polar residues" evidence="1">
    <location>
        <begin position="568"/>
        <end position="587"/>
    </location>
</feature>
<evidence type="ECO:0000256" key="1">
    <source>
        <dbReference type="SAM" id="MobiDB-lite"/>
    </source>
</evidence>
<dbReference type="Proteomes" id="UP000087171">
    <property type="component" value="Chromosome Ca2"/>
</dbReference>
<evidence type="ECO:0000313" key="2">
    <source>
        <dbReference type="Proteomes" id="UP000087171"/>
    </source>
</evidence>
<proteinExistence type="predicted"/>
<keyword evidence="2" id="KW-1185">Reference proteome</keyword>
<feature type="region of interest" description="Disordered" evidence="1">
    <location>
        <begin position="652"/>
        <end position="683"/>
    </location>
</feature>
<feature type="region of interest" description="Disordered" evidence="1">
    <location>
        <begin position="38"/>
        <end position="77"/>
    </location>
</feature>
<accession>A0A1S2XLA1</accession>
<gene>
    <name evidence="3" type="primary">LOC101498803</name>
</gene>
<feature type="region of interest" description="Disordered" evidence="1">
    <location>
        <begin position="534"/>
        <end position="556"/>
    </location>
</feature>
<reference evidence="2" key="1">
    <citation type="journal article" date="2013" name="Nat. Biotechnol.">
        <title>Draft genome sequence of chickpea (Cicer arietinum) provides a resource for trait improvement.</title>
        <authorList>
            <person name="Varshney R.K."/>
            <person name="Song C."/>
            <person name="Saxena R.K."/>
            <person name="Azam S."/>
            <person name="Yu S."/>
            <person name="Sharpe A.G."/>
            <person name="Cannon S."/>
            <person name="Baek J."/>
            <person name="Rosen B.D."/>
            <person name="Tar'an B."/>
            <person name="Millan T."/>
            <person name="Zhang X."/>
            <person name="Ramsay L.D."/>
            <person name="Iwata A."/>
            <person name="Wang Y."/>
            <person name="Nelson W."/>
            <person name="Farmer A.D."/>
            <person name="Gaur P.M."/>
            <person name="Soderlund C."/>
            <person name="Penmetsa R.V."/>
            <person name="Xu C."/>
            <person name="Bharti A.K."/>
            <person name="He W."/>
            <person name="Winter P."/>
            <person name="Zhao S."/>
            <person name="Hane J.K."/>
            <person name="Carrasquilla-Garcia N."/>
            <person name="Condie J.A."/>
            <person name="Upadhyaya H.D."/>
            <person name="Luo M.C."/>
            <person name="Thudi M."/>
            <person name="Gowda C.L."/>
            <person name="Singh N.P."/>
            <person name="Lichtenzveig J."/>
            <person name="Gali K.K."/>
            <person name="Rubio J."/>
            <person name="Nadarajan N."/>
            <person name="Dolezel J."/>
            <person name="Bansal K.C."/>
            <person name="Xu X."/>
            <person name="Edwards D."/>
            <person name="Zhang G."/>
            <person name="Kahl G."/>
            <person name="Gil J."/>
            <person name="Singh K.B."/>
            <person name="Datta S.K."/>
            <person name="Jackson S.A."/>
            <person name="Wang J."/>
            <person name="Cook D.R."/>
        </authorList>
    </citation>
    <scope>NUCLEOTIDE SEQUENCE [LARGE SCALE GENOMIC DNA]</scope>
    <source>
        <strain evidence="2">cv. CDC Frontier</strain>
    </source>
</reference>
<dbReference type="eggNOG" id="ENOG502SWY9">
    <property type="taxonomic scope" value="Eukaryota"/>
</dbReference>
<evidence type="ECO:0000313" key="3">
    <source>
        <dbReference type="RefSeq" id="XP_004489984.1"/>
    </source>
</evidence>
<name>A0A1S2XLA1_CICAR</name>
<dbReference type="OrthoDB" id="848707at2759"/>
<dbReference type="PaxDb" id="3827-XP_004489984.1"/>
<dbReference type="AlphaFoldDB" id="A0A1S2XLA1"/>
<protein>
    <submittedName>
        <fullName evidence="3">Uncharacterized protein LOC101498803</fullName>
    </submittedName>
</protein>
<dbReference type="RefSeq" id="XP_004489984.1">
    <property type="nucleotide sequence ID" value="XM_004489927.1"/>
</dbReference>
<feature type="compositionally biased region" description="Basic and acidic residues" evidence="1">
    <location>
        <begin position="588"/>
        <end position="603"/>
    </location>
</feature>
<feature type="region of interest" description="Disordered" evidence="1">
    <location>
        <begin position="118"/>
        <end position="159"/>
    </location>
</feature>
<feature type="region of interest" description="Disordered" evidence="1">
    <location>
        <begin position="568"/>
        <end position="608"/>
    </location>
</feature>
<reference evidence="3" key="2">
    <citation type="submission" date="2025-08" db="UniProtKB">
        <authorList>
            <consortium name="RefSeq"/>
        </authorList>
    </citation>
    <scope>IDENTIFICATION</scope>
    <source>
        <tissue evidence="3">Etiolated seedlings</tissue>
    </source>
</reference>
<feature type="compositionally biased region" description="Basic and acidic residues" evidence="1">
    <location>
        <begin position="53"/>
        <end position="66"/>
    </location>
</feature>
<sequence length="683" mass="76094">MVTAITKARNLTNMKLEDLVGALRAHEPLLLADKPSRKGKMVALKTSQIESPSSKKTEDVMKKESLYDESYSEQEKEEEVNHYLMAKSETEKDHVRCRFFKKGGLPQDNTIHVVNSDDSETTASAEPTPQPIPSKTSSKSSTPKKAKLPSKKLPSPASKISATTKLFESSILETQYVSKWQNKHVVNGKIIDLANLKQGGFDVEDMFDQLGWTSFLHVNEPQYPRLVRAFYAASNSSKGNNDFSVVLKGVHMEINPTTLCQILDIRDEGAYLFSENWYSQCQVTRTDILKNTHISPPKSQVASNLLPICRILHNICTPLHLGNLIFCFMSNVVVLGRSAPYGMILTTIFKFFNLPLHDEPSIQFNNTFSMKNVKQMRLNSVVSTPIKSSSTVSHASKKKKAHHSPFVTLISEPESTHPPTEDAPQQLLQESILETAQPPTEHVPTSSPVCDSPIPTFVPVSPPFAPIHTLYPHCVDDPPQEDTTEASYLNQMEDGEELYFDLNVSYHHFSPPSPLKDMLVETSQYLNETLDTTLPPPTSTAIVEEPSQPLPEVPSQFGSIGSFFSTTINNTSKDKAGSSQNKSSSVNDKPKESNSSKRTEERKNNRHIKLLKTIRKDQKKVLQSFNTFQYTIAHFGLILEWVTKHLIPTVAPGDHPPELPTQPSSDVPDPSLSSSFDEPSSSK</sequence>
<feature type="compositionally biased region" description="Low complexity" evidence="1">
    <location>
        <begin position="663"/>
        <end position="683"/>
    </location>
</feature>
<organism evidence="2 3">
    <name type="scientific">Cicer arietinum</name>
    <name type="common">Chickpea</name>
    <name type="synonym">Garbanzo</name>
    <dbReference type="NCBI Taxonomy" id="3827"/>
    <lineage>
        <taxon>Eukaryota</taxon>
        <taxon>Viridiplantae</taxon>
        <taxon>Streptophyta</taxon>
        <taxon>Embryophyta</taxon>
        <taxon>Tracheophyta</taxon>
        <taxon>Spermatophyta</taxon>
        <taxon>Magnoliopsida</taxon>
        <taxon>eudicotyledons</taxon>
        <taxon>Gunneridae</taxon>
        <taxon>Pentapetalae</taxon>
        <taxon>rosids</taxon>
        <taxon>fabids</taxon>
        <taxon>Fabales</taxon>
        <taxon>Fabaceae</taxon>
        <taxon>Papilionoideae</taxon>
        <taxon>50 kb inversion clade</taxon>
        <taxon>NPAAA clade</taxon>
        <taxon>Hologalegina</taxon>
        <taxon>IRL clade</taxon>
        <taxon>Cicereae</taxon>
        <taxon>Cicer</taxon>
    </lineage>
</organism>